<proteinExistence type="predicted"/>
<name>A0ABX9KRJ0_9BACI</name>
<feature type="transmembrane region" description="Helical" evidence="1">
    <location>
        <begin position="25"/>
        <end position="52"/>
    </location>
</feature>
<organism evidence="2 3">
    <name type="scientific">Bacillus clarus</name>
    <dbReference type="NCBI Taxonomy" id="2338372"/>
    <lineage>
        <taxon>Bacteria</taxon>
        <taxon>Bacillati</taxon>
        <taxon>Bacillota</taxon>
        <taxon>Bacilli</taxon>
        <taxon>Bacillales</taxon>
        <taxon>Bacillaceae</taxon>
        <taxon>Bacillus</taxon>
        <taxon>Bacillus cereus group</taxon>
    </lineage>
</organism>
<dbReference type="SUPFAM" id="SSF103473">
    <property type="entry name" value="MFS general substrate transporter"/>
    <property type="match status" value="1"/>
</dbReference>
<evidence type="ECO:0000313" key="2">
    <source>
        <dbReference type="EMBL" id="RFT64965.1"/>
    </source>
</evidence>
<accession>A0ABX9KRJ0</accession>
<gene>
    <name evidence="2" type="ORF">D0U04_20460</name>
</gene>
<feature type="transmembrane region" description="Helical" evidence="1">
    <location>
        <begin position="64"/>
        <end position="85"/>
    </location>
</feature>
<protein>
    <submittedName>
        <fullName evidence="2">YbfB/YjiJ family MFS transporter</fullName>
    </submittedName>
</protein>
<keyword evidence="1" id="KW-1133">Transmembrane helix</keyword>
<keyword evidence="1" id="KW-0812">Transmembrane</keyword>
<dbReference type="EMBL" id="QVOD01000030">
    <property type="protein sequence ID" value="RFT64965.1"/>
    <property type="molecule type" value="Genomic_DNA"/>
</dbReference>
<dbReference type="Proteomes" id="UP000264294">
    <property type="component" value="Unassembled WGS sequence"/>
</dbReference>
<evidence type="ECO:0000313" key="3">
    <source>
        <dbReference type="Proteomes" id="UP000264294"/>
    </source>
</evidence>
<evidence type="ECO:0000256" key="1">
    <source>
        <dbReference type="SAM" id="Phobius"/>
    </source>
</evidence>
<keyword evidence="1" id="KW-0472">Membrane</keyword>
<feature type="transmembrane region" description="Helical" evidence="1">
    <location>
        <begin position="130"/>
        <end position="150"/>
    </location>
</feature>
<feature type="transmembrane region" description="Helical" evidence="1">
    <location>
        <begin position="97"/>
        <end position="123"/>
    </location>
</feature>
<sequence>MTAIFLFIVRSLSFSFIITSYKEKIYYSCIHIVSIHVFGIKNALSIAFLLAVIGDITPIVFGNIASFILSAIIGSSSLGGVLLLIQVAVSKQVSPKYVSVAISFISIFYAVGQMIGPGLAGCVIGQIDYAASYGLGAFGFFISICMGMGLKRGNNTN</sequence>
<keyword evidence="3" id="KW-1185">Reference proteome</keyword>
<dbReference type="Gene3D" id="1.20.1250.20">
    <property type="entry name" value="MFS general substrate transporter like domains"/>
    <property type="match status" value="1"/>
</dbReference>
<dbReference type="InterPro" id="IPR036259">
    <property type="entry name" value="MFS_trans_sf"/>
</dbReference>
<reference evidence="2 3" key="1">
    <citation type="submission" date="2018-08" db="EMBL/GenBank/DDBJ databases">
        <title>Bacillus clarus sp. nov. strain PS00077A.</title>
        <authorList>
            <person name="Mendez Acevedo M."/>
            <person name="Carroll L."/>
            <person name="Mukherjee M."/>
            <person name="Wiedmann M."/>
            <person name="Kovac J."/>
        </authorList>
    </citation>
    <scope>NUCLEOTIDE SEQUENCE [LARGE SCALE GENOMIC DNA]</scope>
    <source>
        <strain evidence="2 3">PS00077A</strain>
    </source>
</reference>
<comment type="caution">
    <text evidence="2">The sequence shown here is derived from an EMBL/GenBank/DDBJ whole genome shotgun (WGS) entry which is preliminary data.</text>
</comment>